<protein>
    <submittedName>
        <fullName evidence="6">AraC family transcriptional regulator</fullName>
    </submittedName>
</protein>
<dbReference type="PROSITE" id="PS01124">
    <property type="entry name" value="HTH_ARAC_FAMILY_2"/>
    <property type="match status" value="1"/>
</dbReference>
<keyword evidence="1" id="KW-0805">Transcription regulation</keyword>
<feature type="transmembrane region" description="Helical" evidence="4">
    <location>
        <begin position="68"/>
        <end position="89"/>
    </location>
</feature>
<feature type="transmembrane region" description="Helical" evidence="4">
    <location>
        <begin position="193"/>
        <end position="215"/>
    </location>
</feature>
<dbReference type="GO" id="GO:0043565">
    <property type="term" value="F:sequence-specific DNA binding"/>
    <property type="evidence" value="ECO:0007669"/>
    <property type="project" value="InterPro"/>
</dbReference>
<dbReference type="AlphaFoldDB" id="A0A3N5ZEH4"/>
<feature type="transmembrane region" description="Helical" evidence="4">
    <location>
        <begin position="6"/>
        <end position="28"/>
    </location>
</feature>
<dbReference type="SMART" id="SM00342">
    <property type="entry name" value="HTH_ARAC"/>
    <property type="match status" value="1"/>
</dbReference>
<dbReference type="PANTHER" id="PTHR43280:SF29">
    <property type="entry name" value="ARAC-FAMILY TRANSCRIPTIONAL REGULATOR"/>
    <property type="match status" value="1"/>
</dbReference>
<feature type="transmembrane region" description="Helical" evidence="4">
    <location>
        <begin position="165"/>
        <end position="187"/>
    </location>
</feature>
<evidence type="ECO:0000256" key="3">
    <source>
        <dbReference type="ARBA" id="ARBA00023163"/>
    </source>
</evidence>
<evidence type="ECO:0000313" key="7">
    <source>
        <dbReference type="Proteomes" id="UP000275281"/>
    </source>
</evidence>
<evidence type="ECO:0000256" key="2">
    <source>
        <dbReference type="ARBA" id="ARBA00023125"/>
    </source>
</evidence>
<dbReference type="PRINTS" id="PR00032">
    <property type="entry name" value="HTHARAC"/>
</dbReference>
<feature type="transmembrane region" description="Helical" evidence="4">
    <location>
        <begin position="101"/>
        <end position="122"/>
    </location>
</feature>
<comment type="caution">
    <text evidence="6">The sequence shown here is derived from an EMBL/GenBank/DDBJ whole genome shotgun (WGS) entry which is preliminary data.</text>
</comment>
<dbReference type="InterPro" id="IPR018060">
    <property type="entry name" value="HTH_AraC"/>
</dbReference>
<feature type="transmembrane region" description="Helical" evidence="4">
    <location>
        <begin position="40"/>
        <end position="62"/>
    </location>
</feature>
<dbReference type="InterPro" id="IPR018062">
    <property type="entry name" value="HTH_AraC-typ_CS"/>
</dbReference>
<reference evidence="6 7" key="1">
    <citation type="submission" date="2018-11" db="EMBL/GenBank/DDBJ databases">
        <authorList>
            <person name="Ye M.-Q."/>
            <person name="Du Z.-J."/>
        </authorList>
    </citation>
    <scope>NUCLEOTIDE SEQUENCE [LARGE SCALE GENOMIC DNA]</scope>
    <source>
        <strain evidence="6 7">U0105</strain>
    </source>
</reference>
<accession>A0A3N5ZEH4</accession>
<dbReference type="InterPro" id="IPR020449">
    <property type="entry name" value="Tscrpt_reg_AraC-type_HTH"/>
</dbReference>
<proteinExistence type="predicted"/>
<keyword evidence="4" id="KW-0472">Membrane</keyword>
<dbReference type="InterPro" id="IPR009057">
    <property type="entry name" value="Homeodomain-like_sf"/>
</dbReference>
<evidence type="ECO:0000259" key="5">
    <source>
        <dbReference type="PROSITE" id="PS01124"/>
    </source>
</evidence>
<dbReference type="GO" id="GO:0003700">
    <property type="term" value="F:DNA-binding transcription factor activity"/>
    <property type="evidence" value="ECO:0007669"/>
    <property type="project" value="InterPro"/>
</dbReference>
<evidence type="ECO:0000313" key="6">
    <source>
        <dbReference type="EMBL" id="RPJ68798.1"/>
    </source>
</evidence>
<keyword evidence="2" id="KW-0238">DNA-binding</keyword>
<dbReference type="PROSITE" id="PS00041">
    <property type="entry name" value="HTH_ARAC_FAMILY_1"/>
    <property type="match status" value="1"/>
</dbReference>
<gene>
    <name evidence="6" type="ORF">DRW07_05250</name>
</gene>
<evidence type="ECO:0000256" key="1">
    <source>
        <dbReference type="ARBA" id="ARBA00023015"/>
    </source>
</evidence>
<dbReference type="PANTHER" id="PTHR43280">
    <property type="entry name" value="ARAC-FAMILY TRANSCRIPTIONAL REGULATOR"/>
    <property type="match status" value="1"/>
</dbReference>
<name>A0A3N5ZEH4_9ALTE</name>
<keyword evidence="4" id="KW-1133">Transmembrane helix</keyword>
<dbReference type="OrthoDB" id="345413at2"/>
<dbReference type="Proteomes" id="UP000275281">
    <property type="component" value="Unassembled WGS sequence"/>
</dbReference>
<sequence length="362" mass="42072">MGLNDVYTAALFFFSALGVFNGVLLTVFARAWFDDRVSSLLFGLLFLALSIRIGKTVALYFFPGLSIWIIQLGLTACIFIGPLLYLYTLYQRTKRLNFLNLIHLVTPIVVMLVVGIVFPFAAYPETWKNAHKVIYHYWLIYLIFAALEVNKIIKISQWKTTTIKHPHFLLINIFISNSLIWFSYYSFKYTSVIAGAMTFSIVTYILILISFTHYLKYKRISKQSVKKKDIEEHKMPNVHADELELMINQIMRQDKRFTEANLTLPKTAKLLQTTPHKLSYYLNNAKGIKFTDWLNTYRIKEAQRLLCLDKKMTIDVIAETCGYNSTSNFYSEFKKATGVTPSFYRKQQKESHSEADKLNREV</sequence>
<keyword evidence="7" id="KW-1185">Reference proteome</keyword>
<feature type="transmembrane region" description="Helical" evidence="4">
    <location>
        <begin position="134"/>
        <end position="153"/>
    </location>
</feature>
<dbReference type="EMBL" id="RPOK01000001">
    <property type="protein sequence ID" value="RPJ68798.1"/>
    <property type="molecule type" value="Genomic_DNA"/>
</dbReference>
<keyword evidence="4" id="KW-0812">Transmembrane</keyword>
<dbReference type="RefSeq" id="WP_124026798.1">
    <property type="nucleotide sequence ID" value="NZ_JBHRSN010000005.1"/>
</dbReference>
<evidence type="ECO:0000256" key="4">
    <source>
        <dbReference type="SAM" id="Phobius"/>
    </source>
</evidence>
<feature type="domain" description="HTH araC/xylS-type" evidence="5">
    <location>
        <begin position="241"/>
        <end position="347"/>
    </location>
</feature>
<dbReference type="Pfam" id="PF12833">
    <property type="entry name" value="HTH_18"/>
    <property type="match status" value="1"/>
</dbReference>
<dbReference type="Gene3D" id="1.10.10.60">
    <property type="entry name" value="Homeodomain-like"/>
    <property type="match status" value="1"/>
</dbReference>
<keyword evidence="3" id="KW-0804">Transcription</keyword>
<organism evidence="6 7">
    <name type="scientific">Alteromonas sediminis</name>
    <dbReference type="NCBI Taxonomy" id="2259342"/>
    <lineage>
        <taxon>Bacteria</taxon>
        <taxon>Pseudomonadati</taxon>
        <taxon>Pseudomonadota</taxon>
        <taxon>Gammaproteobacteria</taxon>
        <taxon>Alteromonadales</taxon>
        <taxon>Alteromonadaceae</taxon>
        <taxon>Alteromonas/Salinimonas group</taxon>
        <taxon>Alteromonas</taxon>
    </lineage>
</organism>
<dbReference type="SUPFAM" id="SSF46689">
    <property type="entry name" value="Homeodomain-like"/>
    <property type="match status" value="1"/>
</dbReference>